<keyword evidence="3" id="KW-1185">Reference proteome</keyword>
<evidence type="ECO:0000313" key="3">
    <source>
        <dbReference type="Proteomes" id="UP000077755"/>
    </source>
</evidence>
<dbReference type="EMBL" id="LNRQ01000001">
    <property type="protein sequence ID" value="KZN07839.1"/>
    <property type="molecule type" value="Genomic_DNA"/>
</dbReference>
<gene>
    <name evidence="1" type="ORF">DCAR_000508</name>
    <name evidence="2" type="ORF">DCAR_0100274</name>
</gene>
<dbReference type="AlphaFoldDB" id="A0A166FJ87"/>
<dbReference type="Gramene" id="KZN07839">
    <property type="protein sequence ID" value="KZN07839"/>
    <property type="gene ID" value="DCAR_000508"/>
</dbReference>
<reference evidence="2" key="2">
    <citation type="submission" date="2022-03" db="EMBL/GenBank/DDBJ databases">
        <title>Draft title - Genomic analysis of global carrot germplasm unveils the trajectory of domestication and the origin of high carotenoid orange carrot.</title>
        <authorList>
            <person name="Iorizzo M."/>
            <person name="Ellison S."/>
            <person name="Senalik D."/>
            <person name="Macko-Podgorni A."/>
            <person name="Grzebelus D."/>
            <person name="Bostan H."/>
            <person name="Rolling W."/>
            <person name="Curaba J."/>
            <person name="Simon P."/>
        </authorList>
    </citation>
    <scope>NUCLEOTIDE SEQUENCE</scope>
    <source>
        <tissue evidence="2">Leaf</tissue>
    </source>
</reference>
<organism evidence="1">
    <name type="scientific">Daucus carota subsp. sativus</name>
    <name type="common">Carrot</name>
    <dbReference type="NCBI Taxonomy" id="79200"/>
    <lineage>
        <taxon>Eukaryota</taxon>
        <taxon>Viridiplantae</taxon>
        <taxon>Streptophyta</taxon>
        <taxon>Embryophyta</taxon>
        <taxon>Tracheophyta</taxon>
        <taxon>Spermatophyta</taxon>
        <taxon>Magnoliopsida</taxon>
        <taxon>eudicotyledons</taxon>
        <taxon>Gunneridae</taxon>
        <taxon>Pentapetalae</taxon>
        <taxon>asterids</taxon>
        <taxon>campanulids</taxon>
        <taxon>Apiales</taxon>
        <taxon>Apiaceae</taxon>
        <taxon>Apioideae</taxon>
        <taxon>Scandiceae</taxon>
        <taxon>Daucinae</taxon>
        <taxon>Daucus</taxon>
        <taxon>Daucus sect. Daucus</taxon>
    </lineage>
</organism>
<evidence type="ECO:0000313" key="1">
    <source>
        <dbReference type="EMBL" id="KZN07839.1"/>
    </source>
</evidence>
<reference evidence="1" key="1">
    <citation type="journal article" date="2016" name="Nat. Genet.">
        <title>A high-quality carrot genome assembly provides new insights into carotenoid accumulation and asterid genome evolution.</title>
        <authorList>
            <person name="Iorizzo M."/>
            <person name="Ellison S."/>
            <person name="Senalik D."/>
            <person name="Zeng P."/>
            <person name="Satapoomin P."/>
            <person name="Huang J."/>
            <person name="Bowman M."/>
            <person name="Iovene M."/>
            <person name="Sanseverino W."/>
            <person name="Cavagnaro P."/>
            <person name="Yildiz M."/>
            <person name="Macko-Podgorni A."/>
            <person name="Moranska E."/>
            <person name="Grzebelus E."/>
            <person name="Grzebelus D."/>
            <person name="Ashrafi H."/>
            <person name="Zheng Z."/>
            <person name="Cheng S."/>
            <person name="Spooner D."/>
            <person name="Van Deynze A."/>
            <person name="Simon P."/>
        </authorList>
    </citation>
    <scope>NUCLEOTIDE SEQUENCE [LARGE SCALE GENOMIC DNA]</scope>
    <source>
        <tissue evidence="1">Leaf</tissue>
    </source>
</reference>
<name>A0A166FJ87_DAUCS</name>
<dbReference type="Proteomes" id="UP000077755">
    <property type="component" value="Chromosome 1"/>
</dbReference>
<sequence length="77" mass="8946">MDCFQFKLQLASEILHPSLDNYIKKKLKSRVKMFLRRSCTAKMFLRRCYSTFSSRPLRDCVVASGPAGFYTAKKVQC</sequence>
<proteinExistence type="predicted"/>
<evidence type="ECO:0000313" key="2">
    <source>
        <dbReference type="EMBL" id="WOG81129.1"/>
    </source>
</evidence>
<protein>
    <submittedName>
        <fullName evidence="1">Uncharacterized protein</fullName>
    </submittedName>
</protein>
<accession>A0A166FJ87</accession>
<dbReference type="EMBL" id="CP093343">
    <property type="protein sequence ID" value="WOG81129.1"/>
    <property type="molecule type" value="Genomic_DNA"/>
</dbReference>